<dbReference type="PANTHER" id="PTHR31992">
    <property type="entry name" value="DOF ZINC FINGER PROTEIN DOF1.4-RELATED"/>
    <property type="match status" value="1"/>
</dbReference>
<reference evidence="11 12" key="1">
    <citation type="submission" date="2024-04" db="EMBL/GenBank/DDBJ databases">
        <authorList>
            <person name="Fracassetti M."/>
        </authorList>
    </citation>
    <scope>NUCLEOTIDE SEQUENCE [LARGE SCALE GENOMIC DNA]</scope>
</reference>
<evidence type="ECO:0000256" key="8">
    <source>
        <dbReference type="PROSITE-ProRule" id="PRU00071"/>
    </source>
</evidence>
<keyword evidence="6 9" id="KW-0804">Transcription</keyword>
<dbReference type="GO" id="GO:0008270">
    <property type="term" value="F:zinc ion binding"/>
    <property type="evidence" value="ECO:0007669"/>
    <property type="project" value="UniProtKB-KW"/>
</dbReference>
<dbReference type="AlphaFoldDB" id="A0AAV2E3Z8"/>
<evidence type="ECO:0000259" key="10">
    <source>
        <dbReference type="PROSITE" id="PS50884"/>
    </source>
</evidence>
<dbReference type="Pfam" id="PF02701">
    <property type="entry name" value="Zn_ribbon_Dof"/>
    <property type="match status" value="1"/>
</dbReference>
<dbReference type="InterPro" id="IPR045174">
    <property type="entry name" value="Dof"/>
</dbReference>
<dbReference type="PROSITE" id="PS50884">
    <property type="entry name" value="ZF_DOF_2"/>
    <property type="match status" value="1"/>
</dbReference>
<evidence type="ECO:0000256" key="1">
    <source>
        <dbReference type="ARBA" id="ARBA00022723"/>
    </source>
</evidence>
<evidence type="ECO:0000256" key="4">
    <source>
        <dbReference type="ARBA" id="ARBA00023015"/>
    </source>
</evidence>
<keyword evidence="1 9" id="KW-0479">Metal-binding</keyword>
<gene>
    <name evidence="11" type="ORF">LTRI10_LOCUS21955</name>
</gene>
<dbReference type="GO" id="GO:0003677">
    <property type="term" value="F:DNA binding"/>
    <property type="evidence" value="ECO:0007669"/>
    <property type="project" value="UniProtKB-UniRule"/>
</dbReference>
<keyword evidence="12" id="KW-1185">Reference proteome</keyword>
<evidence type="ECO:0000256" key="7">
    <source>
        <dbReference type="ARBA" id="ARBA00023242"/>
    </source>
</evidence>
<evidence type="ECO:0000256" key="5">
    <source>
        <dbReference type="ARBA" id="ARBA00023125"/>
    </source>
</evidence>
<keyword evidence="7 8" id="KW-0539">Nucleus</keyword>
<protein>
    <recommendedName>
        <fullName evidence="9">Dof zinc finger protein</fullName>
    </recommendedName>
</protein>
<comment type="function">
    <text evidence="9">Transcription factor that binds specifically to a 5'-AA[AG]G-3' consensus core sequence.</text>
</comment>
<keyword evidence="5 8" id="KW-0238">DNA-binding</keyword>
<name>A0AAV2E3Z8_9ROSI</name>
<accession>A0AAV2E3Z8</accession>
<evidence type="ECO:0000256" key="2">
    <source>
        <dbReference type="ARBA" id="ARBA00022771"/>
    </source>
</evidence>
<feature type="domain" description="Dof-type" evidence="10">
    <location>
        <begin position="51"/>
        <end position="105"/>
    </location>
</feature>
<evidence type="ECO:0000256" key="9">
    <source>
        <dbReference type="RuleBase" id="RU369094"/>
    </source>
</evidence>
<keyword evidence="3 9" id="KW-0862">Zinc</keyword>
<proteinExistence type="predicted"/>
<keyword evidence="4 9" id="KW-0805">Transcription regulation</keyword>
<dbReference type="Proteomes" id="UP001497516">
    <property type="component" value="Chromosome 4"/>
</dbReference>
<dbReference type="PROSITE" id="PS01361">
    <property type="entry name" value="ZF_DOF_1"/>
    <property type="match status" value="1"/>
</dbReference>
<comment type="subcellular location">
    <subcellularLocation>
        <location evidence="8 9">Nucleus</location>
    </subcellularLocation>
</comment>
<evidence type="ECO:0000313" key="12">
    <source>
        <dbReference type="Proteomes" id="UP001497516"/>
    </source>
</evidence>
<organism evidence="11 12">
    <name type="scientific">Linum trigynum</name>
    <dbReference type="NCBI Taxonomy" id="586398"/>
    <lineage>
        <taxon>Eukaryota</taxon>
        <taxon>Viridiplantae</taxon>
        <taxon>Streptophyta</taxon>
        <taxon>Embryophyta</taxon>
        <taxon>Tracheophyta</taxon>
        <taxon>Spermatophyta</taxon>
        <taxon>Magnoliopsida</taxon>
        <taxon>eudicotyledons</taxon>
        <taxon>Gunneridae</taxon>
        <taxon>Pentapetalae</taxon>
        <taxon>rosids</taxon>
        <taxon>fabids</taxon>
        <taxon>Malpighiales</taxon>
        <taxon>Linaceae</taxon>
        <taxon>Linum</taxon>
    </lineage>
</organism>
<dbReference type="GO" id="GO:0003700">
    <property type="term" value="F:DNA-binding transcription factor activity"/>
    <property type="evidence" value="ECO:0007669"/>
    <property type="project" value="UniProtKB-UniRule"/>
</dbReference>
<dbReference type="GO" id="GO:0005634">
    <property type="term" value="C:nucleus"/>
    <property type="evidence" value="ECO:0007669"/>
    <property type="project" value="UniProtKB-SubCell"/>
</dbReference>
<dbReference type="PANTHER" id="PTHR31992:SF203">
    <property type="entry name" value="DOF ZINC FINGER PROTEIN"/>
    <property type="match status" value="1"/>
</dbReference>
<dbReference type="InterPro" id="IPR003851">
    <property type="entry name" value="Znf_Dof"/>
</dbReference>
<dbReference type="EMBL" id="OZ034817">
    <property type="protein sequence ID" value="CAL1380517.1"/>
    <property type="molecule type" value="Genomic_DNA"/>
</dbReference>
<sequence>MPSVATMGETAATTTKRRMKPFIHGVPVTTGASTALQQQNPLPPPPEQEQLPCPRCDSTNTKFCYYNNYNFSQPRYFCKSCRRYWTQGGTLRDIPVGGGTRKSAKRCRTSLTPAAAATTSVTTSTVNSPDSSAGFEGIASPLLVGKPGATSMQYGSGGDGVGKADSFWAMGGPLGLGLDGKGNGPGSLCGSFTSLLSNAGPGLGGGGGFVPGLEDVGRGIWPLHGVEDGGAGGGLGGGNITGGGITGGNTWQFESGESGFLVGGGGGGDCLSWPDLSISTLGNGLK</sequence>
<keyword evidence="2 8" id="KW-0863">Zinc-finger</keyword>
<evidence type="ECO:0000256" key="3">
    <source>
        <dbReference type="ARBA" id="ARBA00022833"/>
    </source>
</evidence>
<evidence type="ECO:0000313" key="11">
    <source>
        <dbReference type="EMBL" id="CAL1380517.1"/>
    </source>
</evidence>
<evidence type="ECO:0000256" key="6">
    <source>
        <dbReference type="ARBA" id="ARBA00023163"/>
    </source>
</evidence>